<feature type="transmembrane region" description="Helical" evidence="1">
    <location>
        <begin position="124"/>
        <end position="145"/>
    </location>
</feature>
<dbReference type="GO" id="GO:0005886">
    <property type="term" value="C:plasma membrane"/>
    <property type="evidence" value="ECO:0007669"/>
    <property type="project" value="UniProtKB-SubCell"/>
</dbReference>
<keyword evidence="1" id="KW-0812">Transmembrane</keyword>
<reference evidence="3 4" key="1">
    <citation type="submission" date="2018-08" db="EMBL/GenBank/DDBJ databases">
        <title>A genome reference for cultivated species of the human gut microbiota.</title>
        <authorList>
            <person name="Zou Y."/>
            <person name="Xue W."/>
            <person name="Luo G."/>
        </authorList>
    </citation>
    <scope>NUCLEOTIDE SEQUENCE [LARGE SCALE GENOMIC DNA]</scope>
    <source>
        <strain evidence="3 4">AF14-49</strain>
    </source>
</reference>
<feature type="transmembrane region" description="Helical" evidence="1">
    <location>
        <begin position="264"/>
        <end position="282"/>
    </location>
</feature>
<evidence type="ECO:0000313" key="3">
    <source>
        <dbReference type="EMBL" id="RGV36293.1"/>
    </source>
</evidence>
<evidence type="ECO:0000313" key="4">
    <source>
        <dbReference type="Proteomes" id="UP000283589"/>
    </source>
</evidence>
<proteinExistence type="predicted"/>
<gene>
    <name evidence="3" type="ORF">DWW18_02450</name>
</gene>
<dbReference type="Pfam" id="PF12679">
    <property type="entry name" value="ABC2_membrane_2"/>
    <property type="match status" value="1"/>
</dbReference>
<dbReference type="AlphaFoldDB" id="A0A412X6E8"/>
<comment type="caution">
    <text evidence="3">The sequence shown here is derived from an EMBL/GenBank/DDBJ whole genome shotgun (WGS) entry which is preliminary data.</text>
</comment>
<dbReference type="EMBL" id="QRZA01000002">
    <property type="protein sequence ID" value="RGV36293.1"/>
    <property type="molecule type" value="Genomic_DNA"/>
</dbReference>
<name>A0A412X6E8_9BACT</name>
<feature type="transmembrane region" description="Helical" evidence="1">
    <location>
        <begin position="183"/>
        <end position="203"/>
    </location>
</feature>
<feature type="transmembrane region" description="Helical" evidence="1">
    <location>
        <begin position="233"/>
        <end position="252"/>
    </location>
</feature>
<dbReference type="Proteomes" id="UP000283589">
    <property type="component" value="Unassembled WGS sequence"/>
</dbReference>
<feature type="transmembrane region" description="Helical" evidence="1">
    <location>
        <begin position="61"/>
        <end position="86"/>
    </location>
</feature>
<evidence type="ECO:0000259" key="2">
    <source>
        <dbReference type="Pfam" id="PF09822"/>
    </source>
</evidence>
<dbReference type="Pfam" id="PF09822">
    <property type="entry name" value="ABC_transp_aux"/>
    <property type="match status" value="1"/>
</dbReference>
<feature type="transmembrane region" description="Helical" evidence="1">
    <location>
        <begin position="20"/>
        <end position="41"/>
    </location>
</feature>
<feature type="transmembrane region" description="Helical" evidence="1">
    <location>
        <begin position="746"/>
        <end position="765"/>
    </location>
</feature>
<accession>A0A412X6E8</accession>
<dbReference type="PANTHER" id="PTHR37305">
    <property type="entry name" value="INTEGRAL MEMBRANE PROTEIN-RELATED"/>
    <property type="match status" value="1"/>
</dbReference>
<dbReference type="InterPro" id="IPR019196">
    <property type="entry name" value="ABC_transp_unknown"/>
</dbReference>
<organism evidence="3 4">
    <name type="scientific">Butyricimonas virosa</name>
    <dbReference type="NCBI Taxonomy" id="544645"/>
    <lineage>
        <taxon>Bacteria</taxon>
        <taxon>Pseudomonadati</taxon>
        <taxon>Bacteroidota</taxon>
        <taxon>Bacteroidia</taxon>
        <taxon>Bacteroidales</taxon>
        <taxon>Odoribacteraceae</taxon>
        <taxon>Butyricimonas</taxon>
    </lineage>
</organism>
<dbReference type="PANTHER" id="PTHR37305:SF1">
    <property type="entry name" value="MEMBRANE PROTEIN"/>
    <property type="match status" value="1"/>
</dbReference>
<evidence type="ECO:0000256" key="1">
    <source>
        <dbReference type="SAM" id="Phobius"/>
    </source>
</evidence>
<keyword evidence="1" id="KW-1133">Transmembrane helix</keyword>
<dbReference type="STRING" id="1121130.GCA_000519105_00195"/>
<dbReference type="GO" id="GO:0140359">
    <property type="term" value="F:ABC-type transporter activity"/>
    <property type="evidence" value="ECO:0007669"/>
    <property type="project" value="InterPro"/>
</dbReference>
<keyword evidence="1" id="KW-0472">Membrane</keyword>
<feature type="domain" description="ABC-type uncharacterised transport system" evidence="2">
    <location>
        <begin position="489"/>
        <end position="691"/>
    </location>
</feature>
<sequence length="770" mass="86947">MLQDMKTIYRIAKSELNSLFCSPIAWLVLVIFTFQMSMTFTDRIIWELKDFVINNREKDGMTAYFLLTGFGTPLFPGVLSYLYLYFPLLTMGLMSREFSSGSIKLLYSSPITSTQIVLGKYLSMMLYGLIMLAIVTVYVVFYMFVLKDFDYAVAITGLIGIYLIMCLYSAVGLFVSCLTSYQVVAAIGTFAALTILQVIGGVLQGVDFWRDITYWICSAPHGPIAGLINSGDVLYYFLMPALFIGMSIMKLQFARQSKPWYTKVVKYLALVVVIVGIGYATSRRTTVCITDLSRDEQLTLTPKSRDILERYKGQELTLTTYVNIMDEHMAARVFPKSRIGDMSVFSKYYRFKPDMKFKYIYYYDHVLNGHSCCAPGEDLEEAARKQAKVNGLDFDDVLSPEEIRKIHDLSGENNQVVRTLEDSEGNWTYLRMFNDLNPYPSEQEISVALLRMKDGAVKMGSLYGHGEREMNKSGDREIGWLFTNGSGRGSLINQGFDPVSVPLTEEWEIPDDLQILLIIDPKEPFSTVELEKIRAYVASGRHLILATDVNRSEITGELLADFGVKALPGMLIQPRKDEDPTNINAVFTPQAGGINPMFAQWANRNYPLSMTGAVGLSYTMDKGYDVVPLVVSPVGSWTELETTDFEGEVPVFNPKAGEINQQLPVVLALTRQLNGKEQRILIFGDADWMTTGEFSKSRYYGVANGPLTTLMCSWMADYQYPTYFPRPAQPDNHLKLSYQSRGTLKVAFVVVFPAVILLLYLLVWFKRRGK</sequence>
<feature type="transmembrane region" description="Helical" evidence="1">
    <location>
        <begin position="151"/>
        <end position="171"/>
    </location>
</feature>
<protein>
    <submittedName>
        <fullName evidence="3">ABC transporter</fullName>
    </submittedName>
</protein>